<dbReference type="NCBIfam" id="TIGR01829">
    <property type="entry name" value="AcAcCoA_reduct"/>
    <property type="match status" value="1"/>
</dbReference>
<dbReference type="GO" id="GO:0005737">
    <property type="term" value="C:cytoplasm"/>
    <property type="evidence" value="ECO:0007669"/>
    <property type="project" value="InterPro"/>
</dbReference>
<dbReference type="Gene3D" id="3.40.50.720">
    <property type="entry name" value="NAD(P)-binding Rossmann-like Domain"/>
    <property type="match status" value="1"/>
</dbReference>
<gene>
    <name evidence="4" type="ORF">EV662_101567</name>
</gene>
<dbReference type="InterPro" id="IPR036291">
    <property type="entry name" value="NAD(P)-bd_dom_sf"/>
</dbReference>
<dbReference type="GO" id="GO:0032787">
    <property type="term" value="P:monocarboxylic acid metabolic process"/>
    <property type="evidence" value="ECO:0007669"/>
    <property type="project" value="UniProtKB-ARBA"/>
</dbReference>
<comment type="similarity">
    <text evidence="1">Belongs to the short-chain dehydrogenases/reductases (SDR) family.</text>
</comment>
<dbReference type="GO" id="GO:0042619">
    <property type="term" value="P:poly-hydroxybutyrate biosynthetic process"/>
    <property type="evidence" value="ECO:0007669"/>
    <property type="project" value="InterPro"/>
</dbReference>
<dbReference type="Proteomes" id="UP000294835">
    <property type="component" value="Unassembled WGS sequence"/>
</dbReference>
<comment type="caution">
    <text evidence="4">The sequence shown here is derived from an EMBL/GenBank/DDBJ whole genome shotgun (WGS) entry which is preliminary data.</text>
</comment>
<dbReference type="RefSeq" id="WP_132460595.1">
    <property type="nucleotide sequence ID" value="NZ_SLXP01000001.1"/>
</dbReference>
<dbReference type="NCBIfam" id="NF009464">
    <property type="entry name" value="PRK12824.1"/>
    <property type="match status" value="1"/>
</dbReference>
<dbReference type="PANTHER" id="PTHR42879">
    <property type="entry name" value="3-OXOACYL-(ACYL-CARRIER-PROTEIN) REDUCTASE"/>
    <property type="match status" value="1"/>
</dbReference>
<evidence type="ECO:0000259" key="3">
    <source>
        <dbReference type="SMART" id="SM00822"/>
    </source>
</evidence>
<dbReference type="InterPro" id="IPR020904">
    <property type="entry name" value="Sc_DH/Rdtase_CS"/>
</dbReference>
<dbReference type="FunFam" id="3.40.50.720:FF:000173">
    <property type="entry name" value="3-oxoacyl-[acyl-carrier protein] reductase"/>
    <property type="match status" value="1"/>
</dbReference>
<dbReference type="SMART" id="SM00822">
    <property type="entry name" value="PKS_KR"/>
    <property type="match status" value="1"/>
</dbReference>
<dbReference type="CDD" id="cd05333">
    <property type="entry name" value="BKR_SDR_c"/>
    <property type="match status" value="1"/>
</dbReference>
<dbReference type="InterPro" id="IPR011283">
    <property type="entry name" value="Acetoacetyl-CoA_reductase"/>
</dbReference>
<reference evidence="4 5" key="1">
    <citation type="submission" date="2019-03" db="EMBL/GenBank/DDBJ databases">
        <title>Genomic Encyclopedia of Type Strains, Phase IV (KMG-IV): sequencing the most valuable type-strain genomes for metagenomic binning, comparative biology and taxonomic classification.</title>
        <authorList>
            <person name="Goeker M."/>
        </authorList>
    </citation>
    <scope>NUCLEOTIDE SEQUENCE [LARGE SCALE GENOMIC DNA]</scope>
    <source>
        <strain evidence="4 5">DSM 18063</strain>
    </source>
</reference>
<dbReference type="PROSITE" id="PS00061">
    <property type="entry name" value="ADH_SHORT"/>
    <property type="match status" value="1"/>
</dbReference>
<dbReference type="InterPro" id="IPR057326">
    <property type="entry name" value="KR_dom"/>
</dbReference>
<dbReference type="OrthoDB" id="9804774at2"/>
<dbReference type="GO" id="GO:0018454">
    <property type="term" value="F:acetoacetyl-CoA reductase activity"/>
    <property type="evidence" value="ECO:0007669"/>
    <property type="project" value="InterPro"/>
</dbReference>
<dbReference type="AlphaFoldDB" id="A0A4R2Q6H4"/>
<keyword evidence="5" id="KW-1185">Reference proteome</keyword>
<proteinExistence type="inferred from homology"/>
<sequence>MARVALVTGGTRGIGAAISKALKDAGYSVAATYGGNDEAAKKFTDETGIPTFKWNAADYDASKAGIEKVEAELGPIDVVVANAGITRDAPFHKMTPEQWKEVIDTNLTGVFNTIHPVWPGMRERKFGRIIVISSINGQKGQFGQVNYAATKAGDLGIVKSLAQEGARFGITANAICPGYIATEMVMAVPEKVREAIIGQIPAGRLGEPEEIARCVAFLAADEAEFINGSTISANGAQFFV</sequence>
<keyword evidence="2" id="KW-0560">Oxidoreductase</keyword>
<dbReference type="NCBIfam" id="NF009466">
    <property type="entry name" value="PRK12826.1-2"/>
    <property type="match status" value="1"/>
</dbReference>
<organism evidence="4 5">
    <name type="scientific">Rhodovulum marinum</name>
    <dbReference type="NCBI Taxonomy" id="320662"/>
    <lineage>
        <taxon>Bacteria</taxon>
        <taxon>Pseudomonadati</taxon>
        <taxon>Pseudomonadota</taxon>
        <taxon>Alphaproteobacteria</taxon>
        <taxon>Rhodobacterales</taxon>
        <taxon>Paracoccaceae</taxon>
        <taxon>Rhodovulum</taxon>
    </lineage>
</organism>
<evidence type="ECO:0000256" key="1">
    <source>
        <dbReference type="ARBA" id="ARBA00006484"/>
    </source>
</evidence>
<name>A0A4R2Q6H4_9RHOB</name>
<dbReference type="PRINTS" id="PR00081">
    <property type="entry name" value="GDHRDH"/>
</dbReference>
<accession>A0A4R2Q6H4</accession>
<dbReference type="InterPro" id="IPR050259">
    <property type="entry name" value="SDR"/>
</dbReference>
<dbReference type="PRINTS" id="PR00080">
    <property type="entry name" value="SDRFAMILY"/>
</dbReference>
<feature type="domain" description="Ketoreductase" evidence="3">
    <location>
        <begin position="3"/>
        <end position="178"/>
    </location>
</feature>
<evidence type="ECO:0000313" key="5">
    <source>
        <dbReference type="Proteomes" id="UP000294835"/>
    </source>
</evidence>
<dbReference type="EMBL" id="SLXP01000001">
    <property type="protein sequence ID" value="TCP44473.1"/>
    <property type="molecule type" value="Genomic_DNA"/>
</dbReference>
<dbReference type="PANTHER" id="PTHR42879:SF2">
    <property type="entry name" value="3-OXOACYL-[ACYL-CARRIER-PROTEIN] REDUCTASE FABG"/>
    <property type="match status" value="1"/>
</dbReference>
<dbReference type="Pfam" id="PF13561">
    <property type="entry name" value="adh_short_C2"/>
    <property type="match status" value="1"/>
</dbReference>
<dbReference type="SUPFAM" id="SSF51735">
    <property type="entry name" value="NAD(P)-binding Rossmann-fold domains"/>
    <property type="match status" value="1"/>
</dbReference>
<dbReference type="InterPro" id="IPR002347">
    <property type="entry name" value="SDR_fam"/>
</dbReference>
<protein>
    <submittedName>
        <fullName evidence="4">3-oxoacyl-[acyl-carrier-protein] reductase</fullName>
    </submittedName>
</protein>
<evidence type="ECO:0000256" key="2">
    <source>
        <dbReference type="ARBA" id="ARBA00023002"/>
    </source>
</evidence>
<evidence type="ECO:0000313" key="4">
    <source>
        <dbReference type="EMBL" id="TCP44473.1"/>
    </source>
</evidence>